<dbReference type="Proteomes" id="UP000274429">
    <property type="component" value="Unassembled WGS sequence"/>
</dbReference>
<dbReference type="Gene3D" id="1.10.238.10">
    <property type="entry name" value="EF-hand"/>
    <property type="match status" value="1"/>
</dbReference>
<organism evidence="3">
    <name type="scientific">Hydatigena taeniaeformis</name>
    <name type="common">Feline tapeworm</name>
    <name type="synonym">Taenia taeniaeformis</name>
    <dbReference type="NCBI Taxonomy" id="6205"/>
    <lineage>
        <taxon>Eukaryota</taxon>
        <taxon>Metazoa</taxon>
        <taxon>Spiralia</taxon>
        <taxon>Lophotrochozoa</taxon>
        <taxon>Platyhelminthes</taxon>
        <taxon>Cestoda</taxon>
        <taxon>Eucestoda</taxon>
        <taxon>Cyclophyllidea</taxon>
        <taxon>Taeniidae</taxon>
        <taxon>Hydatigera</taxon>
    </lineage>
</organism>
<dbReference type="InterPro" id="IPR011992">
    <property type="entry name" value="EF-hand-dom_pair"/>
</dbReference>
<dbReference type="WBParaSite" id="TTAC_0000559901-mRNA-1">
    <property type="protein sequence ID" value="TTAC_0000559901-mRNA-1"/>
    <property type="gene ID" value="TTAC_0000559901"/>
</dbReference>
<evidence type="ECO:0000313" key="2">
    <source>
        <dbReference type="Proteomes" id="UP000274429"/>
    </source>
</evidence>
<reference evidence="3" key="1">
    <citation type="submission" date="2017-02" db="UniProtKB">
        <authorList>
            <consortium name="WormBaseParasite"/>
        </authorList>
    </citation>
    <scope>IDENTIFICATION</scope>
</reference>
<accession>A0A0R3WXV9</accession>
<keyword evidence="2" id="KW-1185">Reference proteome</keyword>
<dbReference type="STRING" id="6205.A0A0R3WXV9"/>
<dbReference type="SUPFAM" id="SSF47473">
    <property type="entry name" value="EF-hand"/>
    <property type="match status" value="1"/>
</dbReference>
<dbReference type="EMBL" id="UYWX01008101">
    <property type="protein sequence ID" value="VDM27274.1"/>
    <property type="molecule type" value="Genomic_DNA"/>
</dbReference>
<name>A0A0R3WXV9_HYDTA</name>
<gene>
    <name evidence="1" type="ORF">TTAC_LOCUS5584</name>
</gene>
<dbReference type="OrthoDB" id="6236179at2759"/>
<evidence type="ECO:0000313" key="1">
    <source>
        <dbReference type="EMBL" id="VDM27274.1"/>
    </source>
</evidence>
<sequence>MSLETVHQEFEQIDTNHYGFITRADLEAYARRTHQNDDFVEKWFQWFEGEHKGIITMDDVCTTLGIPMREEYRQKVDKKRQMISQGLISAPPEASLVFAAPPVSSSTTSAQKSSMEGVD</sequence>
<dbReference type="AlphaFoldDB" id="A0A0R3WXV9"/>
<proteinExistence type="predicted"/>
<evidence type="ECO:0000313" key="3">
    <source>
        <dbReference type="WBParaSite" id="TTAC_0000559901-mRNA-1"/>
    </source>
</evidence>
<protein>
    <submittedName>
        <fullName evidence="3">EF-hand domain-containing protein</fullName>
    </submittedName>
</protein>
<reference evidence="1 2" key="2">
    <citation type="submission" date="2018-11" db="EMBL/GenBank/DDBJ databases">
        <authorList>
            <consortium name="Pathogen Informatics"/>
        </authorList>
    </citation>
    <scope>NUCLEOTIDE SEQUENCE [LARGE SCALE GENOMIC DNA]</scope>
</reference>